<proteinExistence type="predicted"/>
<organism evidence="2 3">
    <name type="scientific">Hymenobacter perfusus</name>
    <dbReference type="NCBI Taxonomy" id="1236770"/>
    <lineage>
        <taxon>Bacteria</taxon>
        <taxon>Pseudomonadati</taxon>
        <taxon>Bacteroidota</taxon>
        <taxon>Cytophagia</taxon>
        <taxon>Cytophagales</taxon>
        <taxon>Hymenobacteraceae</taxon>
        <taxon>Hymenobacter</taxon>
    </lineage>
</organism>
<sequence>MIPTVQNSPARRTSGGTSRGWLPLLATVCSLLVSPLTQAQQRPGAAAARVPAAIPALTDAAGTATRASAPAPVWKVRKVQASISSTATGGNWSSPATWAGGVVPTAADDITIVGGATVTLDVAASCASLNVASTGSLLTSTTTAYQLQVAGNVTNNGTLDLSFSTTLGSELRFTGAGNASFSGTGTTDLQTMTLAKAVRADVVEMNLSTLTVKGAAATPDGFLLTRTTGTTPVDDMTGTLKISGSNTVSNRVFGNSASYVVPATGGFWLNNPNFTVLGQTGSGTVNGLLRISAGTYNVGTGSGNSLVFGSGSIYTMEGGTLTSAGRFGSFTSATAAAAMTFTLSAGTINVANVANASGTPSFGVNGTSTVSGGSINLVQRSTATTPLDYYVAGTYNTTGGTLNPGTAATATNFDFRIRGNVPNVSIGSGKSVLLVGQTNAYSTVLVNLGGTLNLNGNLLLLLGPAVTNNGTLTGTTTSSTLYFAGAVPQTLNGSGTFQTIRTLSIDNIGGGVTLAVPLVVSRVNLFSGSVLNSGNLTIGDGTAVLNVVQAGATGSASPAATFDVAPTFNIGTGALQLVYAPESIGHTTGFEVPASRIVDYLTIANPNGVTLAGGNLTVRGDATQSLFLTSGVLATSVANTLILAETVGAPPTGSATSYVRGPLAITVNSATAVSRTFAIGDGPGWRPVVVGGITTSGPQTFTATVISGATGGTLSGGLSALNPTRYVQLQNTAALPASATVQLSYGADDLIGGSATAVVAQAATASGTYASIGGTAASAPTTGLVSTLPITPGNDFFVLATTEGGVLTSSVASVCSGTNSGTLTLTGFTGTITGYEANTGSGFVAVPGTNTGATLAFSNLTTTTTFRAVIQTADNRVIYSSPVTVTVTAAPTATLAAATATTFCGSGTLTLNATPVTGATYQFLLDGQPISGATAATYTATVTASGVYSVVVTTGSCSATSATVSVTVNPATTATFAYANSSFCQSGTNPAPTVTGTAGGTFSSTTGLSLDAATGIINLAASTSGTYIVTYSVGGTCPSSATAAVTISNALTAGFSYASASYCTSASGAVTPTLSAGAASGTFSSIAGLTLDAATGAITPGTSTPGTYTVTNTVAASGGCAAATATATVTITAPAMAGFSYAAASYCASATGTVTPVLTSGATAGTFSSTTGLTINATTGVITPGTSTPGTYTVTNTVAASGPCSAVTATATVTITAPATAGFSYTATSYCTSASGTVAATLANGATAGTFSSTTGLSVNAATGAISPGTSTPGTYTVTNTVAASGGCSAVTATTTVTITAPATAGFSYANAAYCVGAAPATVTLATGATAGTFSSTTGLVLNATTGAINIATSAPGTYTVTNTVAASGGCAVVTATTTVTINATPAQPTVAVRYNGPVTTLTSSAATGNQWYLNGTLIPGATGQDYVVNSAAQYGTYTVVVTNAAGCASVPSATQVVTSGVKPLAGTSLTLFPNPTTDGMLTVKLAGYNKAVELTVYNAIGQQVRILTVPAGRLDQPLDLTQLPSGVYMLRARTEGGLDVRRIVKE</sequence>
<accession>A0A3R9MGT6</accession>
<evidence type="ECO:0000313" key="3">
    <source>
        <dbReference type="Proteomes" id="UP000270291"/>
    </source>
</evidence>
<feature type="domain" description="G8" evidence="1">
    <location>
        <begin position="96"/>
        <end position="226"/>
    </location>
</feature>
<reference evidence="2 3" key="1">
    <citation type="submission" date="2018-12" db="EMBL/GenBank/DDBJ databases">
        <authorList>
            <person name="Feng G."/>
            <person name="Zhu H."/>
        </authorList>
    </citation>
    <scope>NUCLEOTIDE SEQUENCE [LARGE SCALE GENOMIC DNA]</scope>
    <source>
        <strain evidence="2 3">LMG 26000</strain>
    </source>
</reference>
<dbReference type="PROSITE" id="PS51484">
    <property type="entry name" value="G8"/>
    <property type="match status" value="1"/>
</dbReference>
<dbReference type="InterPro" id="IPR019316">
    <property type="entry name" value="G8_domain"/>
</dbReference>
<name>A0A3R9MGT6_9BACT</name>
<evidence type="ECO:0000259" key="1">
    <source>
        <dbReference type="PROSITE" id="PS51484"/>
    </source>
</evidence>
<dbReference type="RefSeq" id="WP_125440208.1">
    <property type="nucleotide sequence ID" value="NZ_RWIU01000008.1"/>
</dbReference>
<evidence type="ECO:0000313" key="2">
    <source>
        <dbReference type="EMBL" id="RSK40136.1"/>
    </source>
</evidence>
<dbReference type="Proteomes" id="UP000270291">
    <property type="component" value="Unassembled WGS sequence"/>
</dbReference>
<dbReference type="InterPro" id="IPR013783">
    <property type="entry name" value="Ig-like_fold"/>
</dbReference>
<dbReference type="NCBIfam" id="TIGR04183">
    <property type="entry name" value="Por_Secre_tail"/>
    <property type="match status" value="1"/>
</dbReference>
<dbReference type="EMBL" id="RWIU01000008">
    <property type="protein sequence ID" value="RSK40136.1"/>
    <property type="molecule type" value="Genomic_DNA"/>
</dbReference>
<keyword evidence="3" id="KW-1185">Reference proteome</keyword>
<dbReference type="Gene3D" id="2.60.40.10">
    <property type="entry name" value="Immunoglobulins"/>
    <property type="match status" value="1"/>
</dbReference>
<gene>
    <name evidence="2" type="ORF">EI293_19390</name>
</gene>
<comment type="caution">
    <text evidence="2">The sequence shown here is derived from an EMBL/GenBank/DDBJ whole genome shotgun (WGS) entry which is preliminary data.</text>
</comment>
<protein>
    <submittedName>
        <fullName evidence="2">T9SS C-terminal target domain-containing protein</fullName>
    </submittedName>
</protein>
<dbReference type="Pfam" id="PF18962">
    <property type="entry name" value="Por_Secre_tail"/>
    <property type="match status" value="1"/>
</dbReference>
<dbReference type="InterPro" id="IPR026444">
    <property type="entry name" value="Secre_tail"/>
</dbReference>
<dbReference type="OrthoDB" id="9816532at2"/>